<dbReference type="EC" id="3.1.3.48" evidence="2"/>
<evidence type="ECO:0000256" key="4">
    <source>
        <dbReference type="ARBA" id="ARBA00022912"/>
    </source>
</evidence>
<evidence type="ECO:0000259" key="6">
    <source>
        <dbReference type="SMART" id="SM00226"/>
    </source>
</evidence>
<dbReference type="RefSeq" id="WP_093734120.1">
    <property type="nucleotide sequence ID" value="NZ_FNJD01000023.1"/>
</dbReference>
<dbReference type="Proteomes" id="UP000198646">
    <property type="component" value="Unassembled WGS sequence"/>
</dbReference>
<dbReference type="InterPro" id="IPR050438">
    <property type="entry name" value="LMW_PTPase"/>
</dbReference>
<protein>
    <recommendedName>
        <fullName evidence="2">protein-tyrosine-phosphatase</fullName>
        <ecNumber evidence="2">3.1.3.48</ecNumber>
    </recommendedName>
</protein>
<gene>
    <name evidence="7" type="ORF">SAMN04488512_12319</name>
</gene>
<evidence type="ECO:0000256" key="1">
    <source>
        <dbReference type="ARBA" id="ARBA00011063"/>
    </source>
</evidence>
<dbReference type="PANTHER" id="PTHR11717:SF31">
    <property type="entry name" value="LOW MOLECULAR WEIGHT PROTEIN-TYROSINE-PHOSPHATASE ETP-RELATED"/>
    <property type="match status" value="1"/>
</dbReference>
<comment type="catalytic activity">
    <reaction evidence="5">
        <text>O-phospho-L-tyrosyl-[protein] + H2O = L-tyrosyl-[protein] + phosphate</text>
        <dbReference type="Rhea" id="RHEA:10684"/>
        <dbReference type="Rhea" id="RHEA-COMP:10136"/>
        <dbReference type="Rhea" id="RHEA-COMP:20101"/>
        <dbReference type="ChEBI" id="CHEBI:15377"/>
        <dbReference type="ChEBI" id="CHEBI:43474"/>
        <dbReference type="ChEBI" id="CHEBI:46858"/>
        <dbReference type="ChEBI" id="CHEBI:61978"/>
        <dbReference type="EC" id="3.1.3.48"/>
    </reaction>
</comment>
<dbReference type="InterPro" id="IPR023485">
    <property type="entry name" value="Ptyr_pPase"/>
</dbReference>
<dbReference type="Pfam" id="PF01451">
    <property type="entry name" value="LMWPc"/>
    <property type="match status" value="1"/>
</dbReference>
<dbReference type="SUPFAM" id="SSF52788">
    <property type="entry name" value="Phosphotyrosine protein phosphatases I"/>
    <property type="match status" value="1"/>
</dbReference>
<feature type="domain" description="Phosphotyrosine protein phosphatase I" evidence="6">
    <location>
        <begin position="3"/>
        <end position="141"/>
    </location>
</feature>
<keyword evidence="8" id="KW-1185">Reference proteome</keyword>
<evidence type="ECO:0000313" key="7">
    <source>
        <dbReference type="EMBL" id="SDP61756.1"/>
    </source>
</evidence>
<dbReference type="PANTHER" id="PTHR11717">
    <property type="entry name" value="LOW MOLECULAR WEIGHT PROTEIN TYROSINE PHOSPHATASE"/>
    <property type="match status" value="1"/>
</dbReference>
<keyword evidence="4" id="KW-0904">Protein phosphatase</keyword>
<accession>A0ABY0SUB7</accession>
<evidence type="ECO:0000256" key="2">
    <source>
        <dbReference type="ARBA" id="ARBA00013064"/>
    </source>
</evidence>
<dbReference type="Gene3D" id="3.40.50.2300">
    <property type="match status" value="1"/>
</dbReference>
<reference evidence="7 8" key="1">
    <citation type="submission" date="2016-10" db="EMBL/GenBank/DDBJ databases">
        <authorList>
            <person name="Varghese N."/>
            <person name="Submissions S."/>
        </authorList>
    </citation>
    <scope>NUCLEOTIDE SEQUENCE [LARGE SCALE GENOMIC DNA]</scope>
    <source>
        <strain evidence="7 8">DSM 17584</strain>
    </source>
</reference>
<dbReference type="InterPro" id="IPR036196">
    <property type="entry name" value="Ptyr_pPase_sf"/>
</dbReference>
<keyword evidence="3" id="KW-0378">Hydrolase</keyword>
<name>A0ABY0SUB7_9RHOB</name>
<dbReference type="CDD" id="cd16343">
    <property type="entry name" value="LMWPTP"/>
    <property type="match status" value="1"/>
</dbReference>
<dbReference type="PRINTS" id="PR00719">
    <property type="entry name" value="LMWPTPASE"/>
</dbReference>
<comment type="similarity">
    <text evidence="1">Belongs to the low molecular weight phosphotyrosine protein phosphatase family.</text>
</comment>
<proteinExistence type="inferred from homology"/>
<comment type="caution">
    <text evidence="7">The sequence shown here is derived from an EMBL/GenBank/DDBJ whole genome shotgun (WGS) entry which is preliminary data.</text>
</comment>
<sequence length="147" mass="16298">MVSSILCVCTGNICRSPVAEAALREALPDVAVTSAGLHALVGRDINTDSAEAAREQGILLLPHAARQFTSQLGEQAELILVMDQDHRDEIIRRWPQFSGKTMLLGYFENSKSIPDPYRMGMGMHQRAIEMIRESVPHWVQQLAAMRG</sequence>
<organism evidence="7 8">
    <name type="scientific">Sulfitobacter litoralis</name>
    <dbReference type="NCBI Taxonomy" id="335975"/>
    <lineage>
        <taxon>Bacteria</taxon>
        <taxon>Pseudomonadati</taxon>
        <taxon>Pseudomonadota</taxon>
        <taxon>Alphaproteobacteria</taxon>
        <taxon>Rhodobacterales</taxon>
        <taxon>Roseobacteraceae</taxon>
        <taxon>Sulfitobacter</taxon>
    </lineage>
</organism>
<evidence type="ECO:0000256" key="3">
    <source>
        <dbReference type="ARBA" id="ARBA00022801"/>
    </source>
</evidence>
<dbReference type="EMBL" id="FNJD01000023">
    <property type="protein sequence ID" value="SDP61756.1"/>
    <property type="molecule type" value="Genomic_DNA"/>
</dbReference>
<evidence type="ECO:0000256" key="5">
    <source>
        <dbReference type="ARBA" id="ARBA00051722"/>
    </source>
</evidence>
<dbReference type="SMART" id="SM00226">
    <property type="entry name" value="LMWPc"/>
    <property type="match status" value="1"/>
</dbReference>
<evidence type="ECO:0000313" key="8">
    <source>
        <dbReference type="Proteomes" id="UP000198646"/>
    </source>
</evidence>
<dbReference type="InterPro" id="IPR017867">
    <property type="entry name" value="Tyr_phospatase_low_mol_wt"/>
</dbReference>